<dbReference type="PANTHER" id="PTHR43736">
    <property type="entry name" value="ADP-RIBOSE PYROPHOSPHATASE"/>
    <property type="match status" value="1"/>
</dbReference>
<evidence type="ECO:0000259" key="2">
    <source>
        <dbReference type="PROSITE" id="PS51462"/>
    </source>
</evidence>
<dbReference type="EMBL" id="FMZZ01000015">
    <property type="protein sequence ID" value="SDD68184.1"/>
    <property type="molecule type" value="Genomic_DNA"/>
</dbReference>
<evidence type="ECO:0000313" key="3">
    <source>
        <dbReference type="EMBL" id="SDD68184.1"/>
    </source>
</evidence>
<dbReference type="PANTHER" id="PTHR43736:SF1">
    <property type="entry name" value="DIHYDRONEOPTERIN TRIPHOSPHATE DIPHOSPHATASE"/>
    <property type="match status" value="1"/>
</dbReference>
<feature type="domain" description="Nudix hydrolase" evidence="2">
    <location>
        <begin position="6"/>
        <end position="144"/>
    </location>
</feature>
<name>A0A1G6WQX4_9PSEU</name>
<dbReference type="SUPFAM" id="SSF55811">
    <property type="entry name" value="Nudix"/>
    <property type="match status" value="1"/>
</dbReference>
<dbReference type="RefSeq" id="WP_091455677.1">
    <property type="nucleotide sequence ID" value="NZ_FMZZ01000015.1"/>
</dbReference>
<dbReference type="CDD" id="cd18873">
    <property type="entry name" value="NUDIX_NadM_like"/>
    <property type="match status" value="1"/>
</dbReference>
<dbReference type="STRING" id="1271860.SAMN05216174_115128"/>
<accession>A0A1G6WQX4</accession>
<dbReference type="InterPro" id="IPR015797">
    <property type="entry name" value="NUDIX_hydrolase-like_dom_sf"/>
</dbReference>
<dbReference type="OrthoDB" id="9804442at2"/>
<keyword evidence="4" id="KW-1185">Reference proteome</keyword>
<evidence type="ECO:0000313" key="4">
    <source>
        <dbReference type="Proteomes" id="UP000199501"/>
    </source>
</evidence>
<gene>
    <name evidence="3" type="ORF">SAMN05216174_115128</name>
</gene>
<reference evidence="4" key="1">
    <citation type="submission" date="2016-10" db="EMBL/GenBank/DDBJ databases">
        <authorList>
            <person name="Varghese N."/>
            <person name="Submissions S."/>
        </authorList>
    </citation>
    <scope>NUCLEOTIDE SEQUENCE [LARGE SCALE GENOMIC DNA]</scope>
    <source>
        <strain evidence="4">IBRC-M 10403</strain>
    </source>
</reference>
<dbReference type="PROSITE" id="PS51462">
    <property type="entry name" value="NUDIX"/>
    <property type="match status" value="1"/>
</dbReference>
<comment type="similarity">
    <text evidence="1">Belongs to the Nudix hydrolase family.</text>
</comment>
<evidence type="ECO:0000256" key="1">
    <source>
        <dbReference type="ARBA" id="ARBA00005582"/>
    </source>
</evidence>
<dbReference type="Gene3D" id="3.90.79.10">
    <property type="entry name" value="Nucleoside Triphosphate Pyrophosphohydrolase"/>
    <property type="match status" value="1"/>
</dbReference>
<proteinExistence type="inferred from homology"/>
<sequence length="176" mass="18971">MDNTSHTRVGESVVITADTVVIGHRDAVAHVLLVRRAHAPYAGRWALPGGHVDGPGEPFDTAARRELREETGLDVPPEAVHRVAVYDWATPTRRYLTVAHCVHLATTPAVRGGDDADAAHWEPLITAVHLPLAFDHNLILADALRWLGIPGIPTADGDRTGVIRAAWPTHPTPTAD</sequence>
<dbReference type="InterPro" id="IPR000086">
    <property type="entry name" value="NUDIX_hydrolase_dom"/>
</dbReference>
<dbReference type="Pfam" id="PF00293">
    <property type="entry name" value="NUDIX"/>
    <property type="match status" value="1"/>
</dbReference>
<organism evidence="3 4">
    <name type="scientific">Actinokineospora iranica</name>
    <dbReference type="NCBI Taxonomy" id="1271860"/>
    <lineage>
        <taxon>Bacteria</taxon>
        <taxon>Bacillati</taxon>
        <taxon>Actinomycetota</taxon>
        <taxon>Actinomycetes</taxon>
        <taxon>Pseudonocardiales</taxon>
        <taxon>Pseudonocardiaceae</taxon>
        <taxon>Actinokineospora</taxon>
    </lineage>
</organism>
<dbReference type="AlphaFoldDB" id="A0A1G6WQX4"/>
<protein>
    <submittedName>
        <fullName evidence="3">8-oxo-dGTP diphosphatase</fullName>
    </submittedName>
</protein>
<dbReference type="Proteomes" id="UP000199501">
    <property type="component" value="Unassembled WGS sequence"/>
</dbReference>